<feature type="compositionally biased region" description="Low complexity" evidence="14">
    <location>
        <begin position="978"/>
        <end position="997"/>
    </location>
</feature>
<dbReference type="InterPro" id="IPR005225">
    <property type="entry name" value="Small_GTP-bd"/>
</dbReference>
<dbReference type="Pfam" id="PF03144">
    <property type="entry name" value="GTP_EFTU_D2"/>
    <property type="match status" value="1"/>
</dbReference>
<dbReference type="GO" id="GO:0005829">
    <property type="term" value="C:cytosol"/>
    <property type="evidence" value="ECO:0007669"/>
    <property type="project" value="TreeGrafter"/>
</dbReference>
<dbReference type="InterPro" id="IPR027417">
    <property type="entry name" value="P-loop_NTPase"/>
</dbReference>
<evidence type="ECO:0000256" key="7">
    <source>
        <dbReference type="ARBA" id="ARBA00022917"/>
    </source>
</evidence>
<dbReference type="FunFam" id="1.20.1390.10:FF:000007">
    <property type="entry name" value="CCCH zinc finger and RRM domain protein"/>
    <property type="match status" value="1"/>
</dbReference>
<protein>
    <recommendedName>
        <fullName evidence="2">Elongation factor 2</fullName>
    </recommendedName>
</protein>
<dbReference type="FunFam" id="3.30.230.10:FF:000006">
    <property type="entry name" value="Translation elongation factor 2"/>
    <property type="match status" value="1"/>
</dbReference>
<dbReference type="InterPro" id="IPR014721">
    <property type="entry name" value="Ribsml_uS5_D2-typ_fold_subgr"/>
</dbReference>
<dbReference type="CDD" id="cd01681">
    <property type="entry name" value="aeEF2_snRNP_like_IV"/>
    <property type="match status" value="1"/>
</dbReference>
<dbReference type="InterPro" id="IPR041095">
    <property type="entry name" value="EFG_II"/>
</dbReference>
<dbReference type="SMART" id="SM00889">
    <property type="entry name" value="EFG_IV"/>
    <property type="match status" value="1"/>
</dbReference>
<dbReference type="SMART" id="SM00838">
    <property type="entry name" value="EFG_C"/>
    <property type="match status" value="1"/>
</dbReference>
<evidence type="ECO:0000256" key="9">
    <source>
        <dbReference type="ARBA" id="ARBA00023134"/>
    </source>
</evidence>
<feature type="region of interest" description="Disordered" evidence="14">
    <location>
        <begin position="1181"/>
        <end position="1233"/>
    </location>
</feature>
<feature type="domain" description="Tr-type G" evidence="17">
    <location>
        <begin position="32"/>
        <end position="360"/>
    </location>
</feature>
<keyword evidence="3" id="KW-0963">Cytoplasm</keyword>
<sequence>MVNFTIEEEGSVISGSSSLTLDQIRGLMDRPSNIRNMSVIAHVDHGKSTLTDSLVSRAGIISAAKAGDQRFMDTRKDEQERGITIKSTAISLYAKMSDDDVKDIPQKSDGNEFLINLIDSPGHVDFSSEVTAALRVTDGALVVVDTVEGVCVQTETVLRQALGERIKPVVIINKVDRALLELQVSKEDLYQSFSRTIESVNVIISTYLDKTLGDVQVYPEKGTIAFGSGLHGWAFTVRQFAVRYAKKFGVDRNKLMDRFWGENYFNPKTKKWTKSDTYEGKTLERTFNSFILDPIFKIFAAVNHSKKDEVVTLLEKLEVKLTKEELEFEGKQLLKIAMRNFLPAADALLEMLVIHLPSPVTAQRYRAETLYEGPTDDEACTAIRECDAKGPLMLYVSKMVPTSDKGRFYAFGRVFAGTVKSGLKVRIQGPNYVPGKKDDLTIKAIQRTILMMGRFVEPIEDVPAGNIVGLVGVDQFLLKSGTLSTSETAHNLKVMKFSVSPVVRRSVEVKNASDLPKLVEGLKRLSKSDPCVQITMSESGEHVVAGAGELHLEICLKDLEEDHAGIPLRISDPVVQYRETVGAKSSMTALSKSPNKHNRLYVEAEPLSEEVSQAIESGKITPRDDFKARARILADEYEWDVTDARKIWAFGPDTTGANLLVDQTKAVQYLNEIKDSVVSGFQWATREGPIAEEPMRSIRFNVMDVTLHADAIHRGGGQIIPTARRVLYASTLLAEPGLLEPIFNVEIQVPEQAMGGIYGVLTRRRGHVYTEEQRVGTPLFTVKAYMPVNESFGFNADLRAATAGQAFPQSVFDHWAILPGGSPLDSTTKPGQIILETRKRKGLKEEVPGYENVSLQYLYFLIMCLYGLLISAFSTTTSCKGHLSSRTAPALTIHGGQLLRFTEEQATEVKKWVVKRLEDISDADADVLADYVLALIRSDAPDEEIRQASIENLEDFLKENTGPFVDEIFAKYGPKTDAPAAAPAAPQQQTQPQPQAQGVPSVAPQQQPFVFEGQPQGFGPQGNAQGAWNTSPQNSRKRTFNEGFQQDDQHGDSQRGARSLKTPRTRRGGGRGDHMNGGRGGAAQFPQGMPGFGGMPPGFPGFDQNDPMGAMMAIQSMGFPQMPGMPPMPMPGQPGGDQAKSNEPCPFYETNGICYMGAACPYTHGQSSFVVSGNKGKDEYDPANSTIFDTQRGKDSNRGSDRGRGRGRGRGDRGGMSSRGRGGRPEFSAVGPTDDKTITTVVVDNIPEDKYNEDVIREHFSEFGNITEITMEGFKKNLSLIKFEDHESARRAWSSPKAIFDNRFVKVYWYKPKKPEGDDQQAPKEQDTPMFDKDAFDARQAEAQKVHEERMQKRKQAEETRLALEKQREELMKKQEEEKAKLLQRLGAAEAGTEANGNAAANGAGAAADGDSSDQTKSLRAQLAALEAEAKSLGIDPSAGAQSFRGRGRGASGYRGRGRGGFDPSYRGSYRGAYRGRGAGAGPGRGGVLRLDNRPRRVAISGVELNGDKDEALRQYLIGIGEFESIDRNPDQPDSMVVTFKERYIAEKLMFGTSEIPSVGKVELNWVPNPPISFPGATTTAAAAAAPAGEKNGGDTVMENVEGTNGHGHAGEVDYDVAEDEDSWGIGI</sequence>
<gene>
    <name evidence="18" type="ORF">TRUGW13939_05302</name>
</gene>
<proteinExistence type="predicted"/>
<feature type="domain" description="C3H1-type" evidence="16">
    <location>
        <begin position="1139"/>
        <end position="1167"/>
    </location>
</feature>
<dbReference type="GO" id="GO:1990904">
    <property type="term" value="C:ribonucleoprotein complex"/>
    <property type="evidence" value="ECO:0007669"/>
    <property type="project" value="TreeGrafter"/>
</dbReference>
<comment type="function">
    <text evidence="11">May be involved in the turnover of nuclear polyadenylated (pA+) RNA.</text>
</comment>
<dbReference type="InterPro" id="IPR000571">
    <property type="entry name" value="Znf_CCCH"/>
</dbReference>
<dbReference type="InterPro" id="IPR004161">
    <property type="entry name" value="EFTu-like_2"/>
</dbReference>
<evidence type="ECO:0000256" key="4">
    <source>
        <dbReference type="ARBA" id="ARBA00022664"/>
    </source>
</evidence>
<comment type="subcellular location">
    <subcellularLocation>
        <location evidence="1">Cytoplasm</location>
    </subcellularLocation>
</comment>
<keyword evidence="13" id="KW-0863">Zinc-finger</keyword>
<evidence type="ECO:0000259" key="15">
    <source>
        <dbReference type="PROSITE" id="PS50102"/>
    </source>
</evidence>
<dbReference type="CDD" id="cd12257">
    <property type="entry name" value="RRM1_RBM26_like"/>
    <property type="match status" value="1"/>
</dbReference>
<dbReference type="Gene3D" id="3.40.50.300">
    <property type="entry name" value="P-loop containing nucleotide triphosphate hydrolases"/>
    <property type="match status" value="1"/>
</dbReference>
<keyword evidence="13" id="KW-0479">Metal-binding</keyword>
<dbReference type="InterPro" id="IPR000795">
    <property type="entry name" value="T_Tr_GTP-bd_dom"/>
</dbReference>
<evidence type="ECO:0000256" key="3">
    <source>
        <dbReference type="ARBA" id="ARBA00022490"/>
    </source>
</evidence>
<dbReference type="Pfam" id="PF01480">
    <property type="entry name" value="PWI"/>
    <property type="match status" value="1"/>
</dbReference>
<dbReference type="Pfam" id="PF03764">
    <property type="entry name" value="EFG_IV"/>
    <property type="match status" value="1"/>
</dbReference>
<dbReference type="Pfam" id="PF00076">
    <property type="entry name" value="RRM_1"/>
    <property type="match status" value="1"/>
</dbReference>
<dbReference type="KEGG" id="trg:TRUGW13939_05302"/>
<accession>A0A7H8QXK1</accession>
<dbReference type="GO" id="GO:0003924">
    <property type="term" value="F:GTPase activity"/>
    <property type="evidence" value="ECO:0007669"/>
    <property type="project" value="InterPro"/>
</dbReference>
<dbReference type="SUPFAM" id="SSF54980">
    <property type="entry name" value="EF-G C-terminal domain-like"/>
    <property type="match status" value="2"/>
</dbReference>
<dbReference type="InterPro" id="IPR002483">
    <property type="entry name" value="PWI_dom"/>
</dbReference>
<feature type="compositionally biased region" description="Polar residues" evidence="14">
    <location>
        <begin position="1023"/>
        <end position="1034"/>
    </location>
</feature>
<keyword evidence="4" id="KW-0507">mRNA processing</keyword>
<evidence type="ECO:0000313" key="19">
    <source>
        <dbReference type="Proteomes" id="UP000509510"/>
    </source>
</evidence>
<evidence type="ECO:0000256" key="1">
    <source>
        <dbReference type="ARBA" id="ARBA00004496"/>
    </source>
</evidence>
<dbReference type="CDD" id="cd04096">
    <property type="entry name" value="eEF2_snRNP_like_C"/>
    <property type="match status" value="1"/>
</dbReference>
<dbReference type="GO" id="GO:0008270">
    <property type="term" value="F:zinc ion binding"/>
    <property type="evidence" value="ECO:0007669"/>
    <property type="project" value="UniProtKB-KW"/>
</dbReference>
<dbReference type="PANTHER" id="PTHR42908:SF10">
    <property type="entry name" value="EUKARYOTIC TRANSLATION ELONGATION FACTOR 2"/>
    <property type="match status" value="1"/>
</dbReference>
<feature type="region of interest" description="Disordered" evidence="14">
    <location>
        <begin position="975"/>
        <end position="1098"/>
    </location>
</feature>
<keyword evidence="6" id="KW-0251">Elongation factor</keyword>
<dbReference type="FunFam" id="3.30.70.870:FF:000002">
    <property type="entry name" value="Translation elongation factor 2"/>
    <property type="match status" value="1"/>
</dbReference>
<dbReference type="FunFam" id="3.30.70.240:FF:000003">
    <property type="entry name" value="Translation elongation factor 2"/>
    <property type="match status" value="1"/>
</dbReference>
<dbReference type="GO" id="GO:0003723">
    <property type="term" value="F:RNA binding"/>
    <property type="evidence" value="ECO:0007669"/>
    <property type="project" value="UniProtKB-UniRule"/>
</dbReference>
<evidence type="ECO:0000256" key="2">
    <source>
        <dbReference type="ARBA" id="ARBA00017891"/>
    </source>
</evidence>
<keyword evidence="5" id="KW-0547">Nucleotide-binding</keyword>
<evidence type="ECO:0000313" key="18">
    <source>
        <dbReference type="EMBL" id="QKX58181.1"/>
    </source>
</evidence>
<evidence type="ECO:0000256" key="14">
    <source>
        <dbReference type="SAM" id="MobiDB-lite"/>
    </source>
</evidence>
<reference evidence="19" key="1">
    <citation type="submission" date="2020-06" db="EMBL/GenBank/DDBJ databases">
        <title>A chromosome-scale genome assembly of Talaromyces rugulosus W13939.</title>
        <authorList>
            <person name="Wang B."/>
            <person name="Guo L."/>
            <person name="Ye K."/>
            <person name="Wang L."/>
        </authorList>
    </citation>
    <scope>NUCLEOTIDE SEQUENCE [LARGE SCALE GENOMIC DNA]</scope>
    <source>
        <strain evidence="19">W13939</strain>
    </source>
</reference>
<dbReference type="InterPro" id="IPR012677">
    <property type="entry name" value="Nucleotide-bd_a/b_plait_sf"/>
</dbReference>
<dbReference type="EMBL" id="CP055900">
    <property type="protein sequence ID" value="QKX58181.1"/>
    <property type="molecule type" value="Genomic_DNA"/>
</dbReference>
<name>A0A7H8QXK1_TALRU</name>
<feature type="compositionally biased region" description="Low complexity" evidence="14">
    <location>
        <begin position="1397"/>
        <end position="1408"/>
    </location>
</feature>
<dbReference type="GO" id="GO:0043022">
    <property type="term" value="F:ribosome binding"/>
    <property type="evidence" value="ECO:0007669"/>
    <property type="project" value="TreeGrafter"/>
</dbReference>
<dbReference type="SUPFAM" id="SSF52540">
    <property type="entry name" value="P-loop containing nucleoside triphosphate hydrolases"/>
    <property type="match status" value="1"/>
</dbReference>
<feature type="region of interest" description="Disordered" evidence="14">
    <location>
        <begin position="1340"/>
        <end position="1359"/>
    </location>
</feature>
<dbReference type="InterPro" id="IPR020568">
    <property type="entry name" value="Ribosomal_Su5_D2-typ_SF"/>
</dbReference>
<dbReference type="Gene3D" id="3.30.230.10">
    <property type="match status" value="1"/>
</dbReference>
<keyword evidence="7" id="KW-0648">Protein biosynthesis</keyword>
<evidence type="ECO:0000256" key="12">
    <source>
        <dbReference type="PROSITE-ProRule" id="PRU00176"/>
    </source>
</evidence>
<evidence type="ECO:0000256" key="10">
    <source>
        <dbReference type="ARBA" id="ARBA00024731"/>
    </source>
</evidence>
<dbReference type="InterPro" id="IPR000640">
    <property type="entry name" value="EFG_V-like"/>
</dbReference>
<dbReference type="FunFam" id="3.40.50.300:FF:000058">
    <property type="entry name" value="Translation elongation factor 2"/>
    <property type="match status" value="1"/>
</dbReference>
<dbReference type="GO" id="GO:0003746">
    <property type="term" value="F:translation elongation factor activity"/>
    <property type="evidence" value="ECO:0007669"/>
    <property type="project" value="UniProtKB-KW"/>
</dbReference>
<dbReference type="Gene3D" id="1.20.1390.10">
    <property type="entry name" value="PWI domain"/>
    <property type="match status" value="1"/>
</dbReference>
<feature type="compositionally biased region" description="Low complexity" evidence="14">
    <location>
        <begin position="1004"/>
        <end position="1022"/>
    </location>
</feature>
<dbReference type="CDD" id="cd03700">
    <property type="entry name" value="EF2_snRNP_like_II"/>
    <property type="match status" value="1"/>
</dbReference>
<dbReference type="OrthoDB" id="364892at2759"/>
<dbReference type="Gene3D" id="2.40.30.10">
    <property type="entry name" value="Translation factors"/>
    <property type="match status" value="1"/>
</dbReference>
<feature type="region of interest" description="Disordered" evidence="14">
    <location>
        <begin position="1397"/>
        <end position="1419"/>
    </location>
</feature>
<dbReference type="SUPFAM" id="SSF54928">
    <property type="entry name" value="RNA-binding domain, RBD"/>
    <property type="match status" value="1"/>
</dbReference>
<dbReference type="SUPFAM" id="SSF50447">
    <property type="entry name" value="Translation proteins"/>
    <property type="match status" value="1"/>
</dbReference>
<keyword evidence="19" id="KW-1185">Reference proteome</keyword>
<evidence type="ECO:0000256" key="11">
    <source>
        <dbReference type="ARBA" id="ARBA00043866"/>
    </source>
</evidence>
<dbReference type="Proteomes" id="UP000509510">
    <property type="component" value="Chromosome III"/>
</dbReference>
<dbReference type="Gene3D" id="3.30.70.240">
    <property type="match status" value="1"/>
</dbReference>
<feature type="zinc finger region" description="C3H1-type" evidence="13">
    <location>
        <begin position="1139"/>
        <end position="1167"/>
    </location>
</feature>
<organism evidence="18 19">
    <name type="scientific">Talaromyces rugulosus</name>
    <name type="common">Penicillium rugulosum</name>
    <dbReference type="NCBI Taxonomy" id="121627"/>
    <lineage>
        <taxon>Eukaryota</taxon>
        <taxon>Fungi</taxon>
        <taxon>Dikarya</taxon>
        <taxon>Ascomycota</taxon>
        <taxon>Pezizomycotina</taxon>
        <taxon>Eurotiomycetes</taxon>
        <taxon>Eurotiomycetidae</taxon>
        <taxon>Eurotiales</taxon>
        <taxon>Trichocomaceae</taxon>
        <taxon>Talaromyces</taxon>
        <taxon>Talaromyces sect. Islandici</taxon>
    </lineage>
</organism>
<dbReference type="Pfam" id="PF14492">
    <property type="entry name" value="EFG_III"/>
    <property type="match status" value="1"/>
</dbReference>
<keyword evidence="12" id="KW-0694">RNA-binding</keyword>
<dbReference type="Gene3D" id="3.30.70.870">
    <property type="entry name" value="Elongation Factor G (Translational Gtpase), domain 3"/>
    <property type="match status" value="1"/>
</dbReference>
<evidence type="ECO:0000259" key="16">
    <source>
        <dbReference type="PROSITE" id="PS50103"/>
    </source>
</evidence>
<dbReference type="InterPro" id="IPR000504">
    <property type="entry name" value="RRM_dom"/>
</dbReference>
<feature type="compositionally biased region" description="Gly residues" evidence="14">
    <location>
        <begin position="1449"/>
        <end position="1461"/>
    </location>
</feature>
<dbReference type="GO" id="GO:0005525">
    <property type="term" value="F:GTP binding"/>
    <property type="evidence" value="ECO:0007669"/>
    <property type="project" value="UniProtKB-KW"/>
</dbReference>
<dbReference type="PRINTS" id="PR00315">
    <property type="entry name" value="ELONGATNFCT"/>
</dbReference>
<dbReference type="InterPro" id="IPR009000">
    <property type="entry name" value="Transl_B-barrel_sf"/>
</dbReference>
<dbReference type="SMART" id="SM00360">
    <property type="entry name" value="RRM"/>
    <property type="match status" value="1"/>
</dbReference>
<keyword evidence="9" id="KW-0342">GTP-binding</keyword>
<dbReference type="FunFam" id="2.40.30.10:FF:000010">
    <property type="entry name" value="Translation elongation factor 2"/>
    <property type="match status" value="1"/>
</dbReference>
<dbReference type="InterPro" id="IPR036483">
    <property type="entry name" value="PWI_dom_sf"/>
</dbReference>
<dbReference type="SMART" id="SM00356">
    <property type="entry name" value="ZnF_C3H1"/>
    <property type="match status" value="1"/>
</dbReference>
<dbReference type="CDD" id="cd22265">
    <property type="entry name" value="UDM1_RNF168"/>
    <property type="match status" value="1"/>
</dbReference>
<dbReference type="Pfam" id="PF00679">
    <property type="entry name" value="EFG_C"/>
    <property type="match status" value="1"/>
</dbReference>
<dbReference type="GeneID" id="55992800"/>
<evidence type="ECO:0000256" key="5">
    <source>
        <dbReference type="ARBA" id="ARBA00022741"/>
    </source>
</evidence>
<feature type="compositionally biased region" description="Basic and acidic residues" evidence="14">
    <location>
        <begin position="1191"/>
        <end position="1213"/>
    </location>
</feature>
<dbReference type="Gene3D" id="3.30.70.330">
    <property type="match status" value="1"/>
</dbReference>
<dbReference type="RefSeq" id="XP_035344359.1">
    <property type="nucleotide sequence ID" value="XM_035488466.1"/>
</dbReference>
<keyword evidence="13" id="KW-0862">Zinc</keyword>
<dbReference type="PANTHER" id="PTHR42908">
    <property type="entry name" value="TRANSLATION ELONGATION FACTOR-RELATED"/>
    <property type="match status" value="1"/>
</dbReference>
<evidence type="ECO:0000256" key="13">
    <source>
        <dbReference type="PROSITE-ProRule" id="PRU00723"/>
    </source>
</evidence>
<feature type="domain" description="RRM" evidence="15">
    <location>
        <begin position="1239"/>
        <end position="1312"/>
    </location>
</feature>
<dbReference type="PROSITE" id="PS50102">
    <property type="entry name" value="RRM"/>
    <property type="match status" value="1"/>
</dbReference>
<dbReference type="SUPFAM" id="SSF101233">
    <property type="entry name" value="PWI domain"/>
    <property type="match status" value="1"/>
</dbReference>
<dbReference type="SUPFAM" id="SSF54211">
    <property type="entry name" value="Ribosomal protein S5 domain 2-like"/>
    <property type="match status" value="1"/>
</dbReference>
<feature type="region of interest" description="Disordered" evidence="14">
    <location>
        <begin position="1436"/>
        <end position="1467"/>
    </location>
</feature>
<evidence type="ECO:0000256" key="8">
    <source>
        <dbReference type="ARBA" id="ARBA00023128"/>
    </source>
</evidence>
<dbReference type="InterPro" id="IPR035647">
    <property type="entry name" value="EFG_III/V"/>
</dbReference>
<dbReference type="PROSITE" id="PS00301">
    <property type="entry name" value="G_TR_1"/>
    <property type="match status" value="1"/>
</dbReference>
<evidence type="ECO:0000256" key="6">
    <source>
        <dbReference type="ARBA" id="ARBA00022768"/>
    </source>
</evidence>
<dbReference type="PROSITE" id="PS51722">
    <property type="entry name" value="G_TR_2"/>
    <property type="match status" value="1"/>
</dbReference>
<dbReference type="GO" id="GO:0006397">
    <property type="term" value="P:mRNA processing"/>
    <property type="evidence" value="ECO:0007669"/>
    <property type="project" value="UniProtKB-KW"/>
</dbReference>
<evidence type="ECO:0000259" key="17">
    <source>
        <dbReference type="PROSITE" id="PS51722"/>
    </source>
</evidence>
<dbReference type="CDD" id="cd01885">
    <property type="entry name" value="EF2"/>
    <property type="match status" value="1"/>
</dbReference>
<dbReference type="InterPro" id="IPR031157">
    <property type="entry name" value="G_TR_CS"/>
</dbReference>
<dbReference type="InterPro" id="IPR005517">
    <property type="entry name" value="Transl_elong_EFG/EF2_IV"/>
</dbReference>
<comment type="function">
    <text evidence="10">Catalyzes the GTP-dependent ribosomal translocation step during translation elongation. During this step, the ribosome changes from the pre-translocational (PRE) to the post-translocational (POST) state as the newly formed A-site-bound peptidyl-tRNA and P-site-bound deacylated tRNA move to the P and E sites, respectively. Catalyzes the coordinated movement of the two tRNA molecules, the mRNA and conformational changes in the ribosome.</text>
</comment>
<dbReference type="NCBIfam" id="TIGR00231">
    <property type="entry name" value="small_GTP"/>
    <property type="match status" value="1"/>
</dbReference>
<dbReference type="Pfam" id="PF00009">
    <property type="entry name" value="GTP_EFTU"/>
    <property type="match status" value="1"/>
</dbReference>
<dbReference type="CDD" id="cd16261">
    <property type="entry name" value="EF2_snRNP_III"/>
    <property type="match status" value="1"/>
</dbReference>
<keyword evidence="8" id="KW-0496">Mitochondrion</keyword>
<dbReference type="InterPro" id="IPR035979">
    <property type="entry name" value="RBD_domain_sf"/>
</dbReference>
<dbReference type="PROSITE" id="PS50103">
    <property type="entry name" value="ZF_C3H1"/>
    <property type="match status" value="1"/>
</dbReference>